<name>A0A8T0QXS2_PANVG</name>
<evidence type="ECO:0000256" key="1">
    <source>
        <dbReference type="SAM" id="MobiDB-lite"/>
    </source>
</evidence>
<evidence type="ECO:0000313" key="2">
    <source>
        <dbReference type="EMBL" id="KAG2577769.1"/>
    </source>
</evidence>
<proteinExistence type="predicted"/>
<comment type="caution">
    <text evidence="2">The sequence shown here is derived from an EMBL/GenBank/DDBJ whole genome shotgun (WGS) entry which is preliminary data.</text>
</comment>
<gene>
    <name evidence="2" type="ORF">PVAP13_6NG174206</name>
</gene>
<organism evidence="2 3">
    <name type="scientific">Panicum virgatum</name>
    <name type="common">Blackwell switchgrass</name>
    <dbReference type="NCBI Taxonomy" id="38727"/>
    <lineage>
        <taxon>Eukaryota</taxon>
        <taxon>Viridiplantae</taxon>
        <taxon>Streptophyta</taxon>
        <taxon>Embryophyta</taxon>
        <taxon>Tracheophyta</taxon>
        <taxon>Spermatophyta</taxon>
        <taxon>Magnoliopsida</taxon>
        <taxon>Liliopsida</taxon>
        <taxon>Poales</taxon>
        <taxon>Poaceae</taxon>
        <taxon>PACMAD clade</taxon>
        <taxon>Panicoideae</taxon>
        <taxon>Panicodae</taxon>
        <taxon>Paniceae</taxon>
        <taxon>Panicinae</taxon>
        <taxon>Panicum</taxon>
        <taxon>Panicum sect. Hiantes</taxon>
    </lineage>
</organism>
<sequence>MSSTRCLASSNSAKSGPPPTSLIRSFLTGSVPCAPPPPPARLPPPSFDPSSPAPCPGAAGLLCERDAGSYLTAVNPHFGSHTATVGATRVPTLLPPDSTGATLVPTVSRLWISSSSSRLPFPFFSCLGQRRKLTTARLRQSCGSWRTSWSDYSNPPPVVPATQPPPFAPPDTIPAAALVGSAPTEFIPCCSRSCHGCPSTGPVPVMVVRSKLHWITRIE</sequence>
<reference evidence="2" key="1">
    <citation type="submission" date="2020-05" db="EMBL/GenBank/DDBJ databases">
        <title>WGS assembly of Panicum virgatum.</title>
        <authorList>
            <person name="Lovell J.T."/>
            <person name="Jenkins J."/>
            <person name="Shu S."/>
            <person name="Juenger T.E."/>
            <person name="Schmutz J."/>
        </authorList>
    </citation>
    <scope>NUCLEOTIDE SEQUENCE</scope>
    <source>
        <strain evidence="2">AP13</strain>
    </source>
</reference>
<evidence type="ECO:0000313" key="3">
    <source>
        <dbReference type="Proteomes" id="UP000823388"/>
    </source>
</evidence>
<keyword evidence="3" id="KW-1185">Reference proteome</keyword>
<protein>
    <submittedName>
        <fullName evidence="2">Uncharacterized protein</fullName>
    </submittedName>
</protein>
<accession>A0A8T0QXS2</accession>
<dbReference type="AlphaFoldDB" id="A0A8T0QXS2"/>
<feature type="region of interest" description="Disordered" evidence="1">
    <location>
        <begin position="1"/>
        <end position="53"/>
    </location>
</feature>
<dbReference type="EMBL" id="CM029048">
    <property type="protein sequence ID" value="KAG2577769.1"/>
    <property type="molecule type" value="Genomic_DNA"/>
</dbReference>
<feature type="compositionally biased region" description="Pro residues" evidence="1">
    <location>
        <begin position="33"/>
        <end position="53"/>
    </location>
</feature>
<feature type="compositionally biased region" description="Polar residues" evidence="1">
    <location>
        <begin position="1"/>
        <end position="14"/>
    </location>
</feature>
<dbReference type="Proteomes" id="UP000823388">
    <property type="component" value="Chromosome 6N"/>
</dbReference>